<protein>
    <recommendedName>
        <fullName evidence="11">Formamidopyrimidine-DNA glycosylase catalytic domain-containing protein</fullName>
    </recommendedName>
</protein>
<evidence type="ECO:0000256" key="2">
    <source>
        <dbReference type="ARBA" id="ARBA00009409"/>
    </source>
</evidence>
<dbReference type="Pfam" id="PF01149">
    <property type="entry name" value="Fapy_DNA_glyco"/>
    <property type="match status" value="1"/>
</dbReference>
<dbReference type="GO" id="GO:0003906">
    <property type="term" value="F:DNA-(apurinic or apyrimidinic site) endonuclease activity"/>
    <property type="evidence" value="ECO:0007669"/>
    <property type="project" value="InterPro"/>
</dbReference>
<keyword evidence="8" id="KW-0511">Multifunctional enzyme</keyword>
<dbReference type="InterPro" id="IPR010979">
    <property type="entry name" value="Ribosomal_uS13-like_H2TH"/>
</dbReference>
<feature type="region of interest" description="Disordered" evidence="10">
    <location>
        <begin position="291"/>
        <end position="376"/>
    </location>
</feature>
<dbReference type="InterPro" id="IPR035937">
    <property type="entry name" value="FPG_N"/>
</dbReference>
<dbReference type="GO" id="GO:0006284">
    <property type="term" value="P:base-excision repair"/>
    <property type="evidence" value="ECO:0007669"/>
    <property type="project" value="InterPro"/>
</dbReference>
<dbReference type="GO" id="GO:0003684">
    <property type="term" value="F:damaged DNA binding"/>
    <property type="evidence" value="ECO:0007669"/>
    <property type="project" value="InterPro"/>
</dbReference>
<evidence type="ECO:0000256" key="6">
    <source>
        <dbReference type="ARBA" id="ARBA00023204"/>
    </source>
</evidence>
<name>F9FQV1_FUSOF</name>
<keyword evidence="3" id="KW-0227">DNA damage</keyword>
<dbReference type="InterPro" id="IPR012319">
    <property type="entry name" value="FPG_cat"/>
</dbReference>
<dbReference type="EMBL" id="AFQF01002514">
    <property type="protein sequence ID" value="EGU80741.1"/>
    <property type="molecule type" value="Genomic_DNA"/>
</dbReference>
<dbReference type="GO" id="GO:0005634">
    <property type="term" value="C:nucleus"/>
    <property type="evidence" value="ECO:0007669"/>
    <property type="project" value="TreeGrafter"/>
</dbReference>
<dbReference type="SMART" id="SM00898">
    <property type="entry name" value="Fapy_DNA_glyco"/>
    <property type="match status" value="1"/>
</dbReference>
<evidence type="ECO:0000256" key="8">
    <source>
        <dbReference type="ARBA" id="ARBA00023268"/>
    </source>
</evidence>
<evidence type="ECO:0000256" key="4">
    <source>
        <dbReference type="ARBA" id="ARBA00022801"/>
    </source>
</evidence>
<comment type="caution">
    <text evidence="12">The sequence shown here is derived from an EMBL/GenBank/DDBJ whole genome shotgun (WGS) entry which is preliminary data.</text>
</comment>
<dbReference type="SUPFAM" id="SSF81624">
    <property type="entry name" value="N-terminal domain of MutM-like DNA repair proteins"/>
    <property type="match status" value="1"/>
</dbReference>
<keyword evidence="6" id="KW-0234">DNA repair</keyword>
<evidence type="ECO:0000256" key="10">
    <source>
        <dbReference type="SAM" id="MobiDB-lite"/>
    </source>
</evidence>
<dbReference type="FunFam" id="1.10.8.50:FF:000009">
    <property type="entry name" value="Formamidopyrimidine-DNA glycosylase"/>
    <property type="match status" value="1"/>
</dbReference>
<evidence type="ECO:0000313" key="12">
    <source>
        <dbReference type="EMBL" id="EGU80741.1"/>
    </source>
</evidence>
<comment type="similarity">
    <text evidence="2">Belongs to the FPG family.</text>
</comment>
<accession>F9FQV1</accession>
<sequence>MPEIAEVARIVHFLRLHVVGKRIVSASAIDDKNVFGKVGTSGEEVETALKGKKVRNCLLQVALNKLIILDRFRRKPGEILLASWMHIKDEQTAYTNYYKKMKEGEHEQWPPKFWKFQFKTEGSPGIEVAFTDARRFGRVRLVDCPGDQIRKHSPLVENGPDPVVDHDRFTEDYLRSKMRARHVPIKALLLDQAMISGIGNWVADETLYQAKLHPEQYCDQFNDAQIATLYEMIRYVCQTAVDKLGDSDEFPEHWLFNYRWGKGAKGAATKLPNGEKLAFITVGGRTSCYAPSVQKKTGNTAPGIKEEPLEEKAESKAPKKSRKKSPEAAEENVQPPKKRRTKATKKETNGDAIKIEDAAEEAQPDLGRRRSTRLRK</sequence>
<feature type="compositionally biased region" description="Basic and acidic residues" evidence="10">
    <location>
        <begin position="344"/>
        <end position="357"/>
    </location>
</feature>
<dbReference type="Gene3D" id="3.20.190.10">
    <property type="entry name" value="MutM-like, N-terminal"/>
    <property type="match status" value="1"/>
</dbReference>
<dbReference type="OrthoDB" id="444592at2759"/>
<evidence type="ECO:0000256" key="5">
    <source>
        <dbReference type="ARBA" id="ARBA00023125"/>
    </source>
</evidence>
<gene>
    <name evidence="12" type="ORF">FOXB_08781</name>
</gene>
<dbReference type="STRING" id="660025.F9FQV1"/>
<evidence type="ECO:0000259" key="11">
    <source>
        <dbReference type="PROSITE" id="PS51068"/>
    </source>
</evidence>
<comment type="catalytic activity">
    <reaction evidence="1">
        <text>Hydrolysis of DNA containing ring-opened 7-methylguanine residues, releasing 2,6-diamino-4-hydroxy-5-(N-methyl)formamidopyrimidine.</text>
        <dbReference type="EC" id="3.2.2.23"/>
    </reaction>
</comment>
<evidence type="ECO:0000256" key="3">
    <source>
        <dbReference type="ARBA" id="ARBA00022763"/>
    </source>
</evidence>
<dbReference type="SUPFAM" id="SSF46946">
    <property type="entry name" value="S13-like H2TH domain"/>
    <property type="match status" value="1"/>
</dbReference>
<dbReference type="SMART" id="SM01232">
    <property type="entry name" value="H2TH"/>
    <property type="match status" value="1"/>
</dbReference>
<evidence type="ECO:0000256" key="7">
    <source>
        <dbReference type="ARBA" id="ARBA00023239"/>
    </source>
</evidence>
<feature type="domain" description="Formamidopyrimidine-DNA glycosylase catalytic" evidence="11">
    <location>
        <begin position="2"/>
        <end position="137"/>
    </location>
</feature>
<dbReference type="Gene3D" id="1.10.8.50">
    <property type="match status" value="1"/>
</dbReference>
<dbReference type="PROSITE" id="PS51068">
    <property type="entry name" value="FPG_CAT"/>
    <property type="match status" value="1"/>
</dbReference>
<dbReference type="InterPro" id="IPR015886">
    <property type="entry name" value="H2TH_FPG"/>
</dbReference>
<evidence type="ECO:0000256" key="1">
    <source>
        <dbReference type="ARBA" id="ARBA00001668"/>
    </source>
</evidence>
<dbReference type="PANTHER" id="PTHR22993">
    <property type="entry name" value="FORMAMIDOPYRIMIDINE-DNA GLYCOSYLASE"/>
    <property type="match status" value="1"/>
</dbReference>
<dbReference type="GO" id="GO:0008270">
    <property type="term" value="F:zinc ion binding"/>
    <property type="evidence" value="ECO:0007669"/>
    <property type="project" value="InterPro"/>
</dbReference>
<organism evidence="12">
    <name type="scientific">Fusarium oxysporum (strain Fo5176)</name>
    <name type="common">Fusarium vascular wilt</name>
    <dbReference type="NCBI Taxonomy" id="660025"/>
    <lineage>
        <taxon>Eukaryota</taxon>
        <taxon>Fungi</taxon>
        <taxon>Dikarya</taxon>
        <taxon>Ascomycota</taxon>
        <taxon>Pezizomycotina</taxon>
        <taxon>Sordariomycetes</taxon>
        <taxon>Hypocreomycetidae</taxon>
        <taxon>Hypocreales</taxon>
        <taxon>Nectriaceae</taxon>
        <taxon>Fusarium</taxon>
        <taxon>Fusarium oxysporum species complex</taxon>
    </lineage>
</organism>
<proteinExistence type="inferred from homology"/>
<dbReference type="Pfam" id="PF06831">
    <property type="entry name" value="H2TH"/>
    <property type="match status" value="1"/>
</dbReference>
<keyword evidence="5" id="KW-0238">DNA-binding</keyword>
<feature type="compositionally biased region" description="Basic and acidic residues" evidence="10">
    <location>
        <begin position="304"/>
        <end position="317"/>
    </location>
</feature>
<dbReference type="GO" id="GO:0016829">
    <property type="term" value="F:lyase activity"/>
    <property type="evidence" value="ECO:0007669"/>
    <property type="project" value="UniProtKB-KW"/>
</dbReference>
<dbReference type="PANTHER" id="PTHR22993:SF9">
    <property type="entry name" value="FORMAMIDOPYRIMIDINE-DNA GLYCOSYLASE"/>
    <property type="match status" value="1"/>
</dbReference>
<dbReference type="AlphaFoldDB" id="F9FQV1"/>
<dbReference type="GO" id="GO:0008534">
    <property type="term" value="F:oxidized purine nucleobase lesion DNA N-glycosylase activity"/>
    <property type="evidence" value="ECO:0007669"/>
    <property type="project" value="UniProtKB-EC"/>
</dbReference>
<keyword evidence="9" id="KW-0326">Glycosidase</keyword>
<dbReference type="PaxDb" id="5507-FOXG_03249P0"/>
<evidence type="ECO:0000256" key="9">
    <source>
        <dbReference type="ARBA" id="ARBA00023295"/>
    </source>
</evidence>
<keyword evidence="7" id="KW-0456">Lyase</keyword>
<reference evidence="12" key="1">
    <citation type="journal article" date="2012" name="Mol. Plant Microbe Interact.">
        <title>A highly conserved effector in Fusarium oxysporum is required for full virulence on Arabidopsis.</title>
        <authorList>
            <person name="Thatcher L.F."/>
            <person name="Gardiner D.M."/>
            <person name="Kazan K."/>
            <person name="Manners J."/>
        </authorList>
    </citation>
    <scope>NUCLEOTIDE SEQUENCE [LARGE SCALE GENOMIC DNA]</scope>
    <source>
        <strain evidence="12">Fo5176</strain>
    </source>
</reference>
<keyword evidence="4" id="KW-0378">Hydrolase</keyword>